<proteinExistence type="predicted"/>
<dbReference type="InterPro" id="IPR036615">
    <property type="entry name" value="Mur_ligase_C_dom_sf"/>
</dbReference>
<dbReference type="GO" id="GO:0047480">
    <property type="term" value="F:UDP-N-acetylmuramoyl-tripeptide-D-alanyl-D-alanine ligase activity"/>
    <property type="evidence" value="ECO:0007669"/>
    <property type="project" value="UniProtKB-EC"/>
</dbReference>
<comment type="caution">
    <text evidence="1">The sequence shown here is derived from an EMBL/GenBank/DDBJ whole genome shotgun (WGS) entry which is preliminary data.</text>
</comment>
<reference evidence="1" key="1">
    <citation type="submission" date="2019-08" db="EMBL/GenBank/DDBJ databases">
        <authorList>
            <person name="Kucharzyk K."/>
            <person name="Murdoch R.W."/>
            <person name="Higgins S."/>
            <person name="Loffler F."/>
        </authorList>
    </citation>
    <scope>NUCLEOTIDE SEQUENCE</scope>
</reference>
<dbReference type="AlphaFoldDB" id="A0A645IR80"/>
<dbReference type="SUPFAM" id="SSF53244">
    <property type="entry name" value="MurD-like peptide ligases, peptide-binding domain"/>
    <property type="match status" value="1"/>
</dbReference>
<evidence type="ECO:0000313" key="1">
    <source>
        <dbReference type="EMBL" id="MPN53868.1"/>
    </source>
</evidence>
<accession>A0A645IR80</accession>
<dbReference type="EC" id="6.3.2.10" evidence="1"/>
<gene>
    <name evidence="1" type="primary">murF_51</name>
    <name evidence="1" type="ORF">SDC9_201536</name>
</gene>
<protein>
    <submittedName>
        <fullName evidence="1">UDP-N-acetylmuramoyl-tripeptide--D-alanyl-D-alanine ligase</fullName>
        <ecNumber evidence="1">6.3.2.10</ecNumber>
    </submittedName>
</protein>
<organism evidence="1">
    <name type="scientific">bioreactor metagenome</name>
    <dbReference type="NCBI Taxonomy" id="1076179"/>
    <lineage>
        <taxon>unclassified sequences</taxon>
        <taxon>metagenomes</taxon>
        <taxon>ecological metagenomes</taxon>
    </lineage>
</organism>
<sequence>MSHDMHYSVGKDLNTHKIDELVTIGQEAKYMAKGARENTNIENIIEFDTKEEATEYIKKYMVDDCAILIKGSRFLKLEYIANTLKMLEGN</sequence>
<keyword evidence="1" id="KW-0436">Ligase</keyword>
<name>A0A645IR80_9ZZZZ</name>
<dbReference type="EMBL" id="VSSQ01121461">
    <property type="protein sequence ID" value="MPN53868.1"/>
    <property type="molecule type" value="Genomic_DNA"/>
</dbReference>
<dbReference type="Gene3D" id="3.90.190.20">
    <property type="entry name" value="Mur ligase, C-terminal domain"/>
    <property type="match status" value="1"/>
</dbReference>